<dbReference type="CDD" id="cd00616">
    <property type="entry name" value="AHBA_syn"/>
    <property type="match status" value="1"/>
</dbReference>
<keyword evidence="3" id="KW-1185">Reference proteome</keyword>
<protein>
    <submittedName>
        <fullName evidence="2">DegT/DnrJ/EryC1/StrS family aminotransferase</fullName>
    </submittedName>
</protein>
<evidence type="ECO:0000313" key="3">
    <source>
        <dbReference type="Proteomes" id="UP001057877"/>
    </source>
</evidence>
<evidence type="ECO:0000313" key="2">
    <source>
        <dbReference type="EMBL" id="UVI31990.1"/>
    </source>
</evidence>
<dbReference type="GO" id="GO:0008483">
    <property type="term" value="F:transaminase activity"/>
    <property type="evidence" value="ECO:0007669"/>
    <property type="project" value="UniProtKB-KW"/>
</dbReference>
<keyword evidence="1" id="KW-0663">Pyridoxal phosphate</keyword>
<dbReference type="Gene3D" id="3.90.1150.10">
    <property type="entry name" value="Aspartate Aminotransferase, domain 1"/>
    <property type="match status" value="1"/>
</dbReference>
<dbReference type="InterPro" id="IPR015421">
    <property type="entry name" value="PyrdxlP-dep_Trfase_major"/>
</dbReference>
<proteinExistence type="inferred from homology"/>
<dbReference type="PANTHER" id="PTHR30244">
    <property type="entry name" value="TRANSAMINASE"/>
    <property type="match status" value="1"/>
</dbReference>
<gene>
    <name evidence="2" type="ORF">L1F29_09305</name>
</gene>
<keyword evidence="2" id="KW-0808">Transferase</keyword>
<dbReference type="PANTHER" id="PTHR30244:SF34">
    <property type="entry name" value="DTDP-4-AMINO-4,6-DIDEOXYGALACTOSE TRANSAMINASE"/>
    <property type="match status" value="1"/>
</dbReference>
<name>A0ABY5SH23_9BACL</name>
<dbReference type="InterPro" id="IPR015424">
    <property type="entry name" value="PyrdxlP-dep_Trfase"/>
</dbReference>
<evidence type="ECO:0000256" key="1">
    <source>
        <dbReference type="RuleBase" id="RU004508"/>
    </source>
</evidence>
<organism evidence="2 3">
    <name type="scientific">Paenibacillus spongiae</name>
    <dbReference type="NCBI Taxonomy" id="2909671"/>
    <lineage>
        <taxon>Bacteria</taxon>
        <taxon>Bacillati</taxon>
        <taxon>Bacillota</taxon>
        <taxon>Bacilli</taxon>
        <taxon>Bacillales</taxon>
        <taxon>Paenibacillaceae</taxon>
        <taxon>Paenibacillus</taxon>
    </lineage>
</organism>
<reference evidence="2" key="1">
    <citation type="submission" date="2022-01" db="EMBL/GenBank/DDBJ databases">
        <title>Paenibacillus spongiae sp. nov., isolated from marine sponge.</title>
        <authorList>
            <person name="Li Z."/>
            <person name="Zhang M."/>
        </authorList>
    </citation>
    <scope>NUCLEOTIDE SEQUENCE</scope>
    <source>
        <strain evidence="2">PHS-Z3</strain>
    </source>
</reference>
<dbReference type="Gene3D" id="3.40.640.10">
    <property type="entry name" value="Type I PLP-dependent aspartate aminotransferase-like (Major domain)"/>
    <property type="match status" value="1"/>
</dbReference>
<comment type="similarity">
    <text evidence="1">Belongs to the DegT/DnrJ/EryC1 family.</text>
</comment>
<dbReference type="InterPro" id="IPR015422">
    <property type="entry name" value="PyrdxlP-dep_Trfase_small"/>
</dbReference>
<sequence>MMKSTSKPAILGGERLKAEPWPNWPYMTDGDIEELVQVLKSGNWCRICYGEDSDESKIVQFERSFARMQDARYAVSCSNGTAALEIALRAAGIKPGDEVIVPAFTFIASASAVLQIGGLPVFADIEEDTFCIDPDSVEQLINPNTRGIVVVHMGGRPANMDRIMEIARKHRLIVIEDCAQANLAEWRGQKVGSIGDAGTFSFQNSKNISSGEGGAVTTNSEEIADMSYSLHHIGRKKGDRFYTHHYASWNYRLTEIQAAILLSQMSRAEEQNAIRQENGRYLYELLSGIEGIRLPRQDDRITNNGYHLYLFNIDEERFGINRDLLLEALYAEGVPLFGGYGPLYKNPLFTEKNFGVNGYIEGKTVDYQSAYCPNVEKVSKTGMGFYQSTLLGTREDMETLAESIIRIRNHAHELKSRGNS</sequence>
<dbReference type="RefSeq" id="WP_258388050.1">
    <property type="nucleotide sequence ID" value="NZ_CP091430.1"/>
</dbReference>
<dbReference type="Pfam" id="PF01041">
    <property type="entry name" value="DegT_DnrJ_EryC1"/>
    <property type="match status" value="1"/>
</dbReference>
<dbReference type="SUPFAM" id="SSF53383">
    <property type="entry name" value="PLP-dependent transferases"/>
    <property type="match status" value="1"/>
</dbReference>
<keyword evidence="2" id="KW-0032">Aminotransferase</keyword>
<accession>A0ABY5SH23</accession>
<dbReference type="InterPro" id="IPR000653">
    <property type="entry name" value="DegT/StrS_aminotransferase"/>
</dbReference>
<dbReference type="Proteomes" id="UP001057877">
    <property type="component" value="Chromosome"/>
</dbReference>
<dbReference type="EMBL" id="CP091430">
    <property type="protein sequence ID" value="UVI31990.1"/>
    <property type="molecule type" value="Genomic_DNA"/>
</dbReference>